<dbReference type="EMBL" id="JANPWB010000004">
    <property type="protein sequence ID" value="KAJ1193588.1"/>
    <property type="molecule type" value="Genomic_DNA"/>
</dbReference>
<dbReference type="AlphaFoldDB" id="A0AAV7UXG0"/>
<accession>A0AAV7UXG0</accession>
<reference evidence="1" key="1">
    <citation type="journal article" date="2022" name="bioRxiv">
        <title>Sequencing and chromosome-scale assembly of the giantPleurodeles waltlgenome.</title>
        <authorList>
            <person name="Brown T."/>
            <person name="Elewa A."/>
            <person name="Iarovenko S."/>
            <person name="Subramanian E."/>
            <person name="Araus A.J."/>
            <person name="Petzold A."/>
            <person name="Susuki M."/>
            <person name="Suzuki K.-i.T."/>
            <person name="Hayashi T."/>
            <person name="Toyoda A."/>
            <person name="Oliveira C."/>
            <person name="Osipova E."/>
            <person name="Leigh N.D."/>
            <person name="Simon A."/>
            <person name="Yun M.H."/>
        </authorList>
    </citation>
    <scope>NUCLEOTIDE SEQUENCE</scope>
    <source>
        <strain evidence="1">20211129_DDA</strain>
        <tissue evidence="1">Liver</tissue>
    </source>
</reference>
<evidence type="ECO:0000313" key="1">
    <source>
        <dbReference type="EMBL" id="KAJ1193588.1"/>
    </source>
</evidence>
<evidence type="ECO:0000313" key="2">
    <source>
        <dbReference type="Proteomes" id="UP001066276"/>
    </source>
</evidence>
<name>A0AAV7UXG0_PLEWA</name>
<gene>
    <name evidence="1" type="ORF">NDU88_002884</name>
</gene>
<keyword evidence="2" id="KW-1185">Reference proteome</keyword>
<organism evidence="1 2">
    <name type="scientific">Pleurodeles waltl</name>
    <name type="common">Iberian ribbed newt</name>
    <dbReference type="NCBI Taxonomy" id="8319"/>
    <lineage>
        <taxon>Eukaryota</taxon>
        <taxon>Metazoa</taxon>
        <taxon>Chordata</taxon>
        <taxon>Craniata</taxon>
        <taxon>Vertebrata</taxon>
        <taxon>Euteleostomi</taxon>
        <taxon>Amphibia</taxon>
        <taxon>Batrachia</taxon>
        <taxon>Caudata</taxon>
        <taxon>Salamandroidea</taxon>
        <taxon>Salamandridae</taxon>
        <taxon>Pleurodelinae</taxon>
        <taxon>Pleurodeles</taxon>
    </lineage>
</organism>
<protein>
    <submittedName>
        <fullName evidence="1">Uncharacterized protein</fullName>
    </submittedName>
</protein>
<sequence length="82" mass="8836">MVCPAGADQSDAGSESSTARRAQVVCWVGWQRAGFGFAQLMLLMHLCSPALLVGDMDDGGILELLRDYILLPQGLKELSELL</sequence>
<dbReference type="Proteomes" id="UP001066276">
    <property type="component" value="Chromosome 2_2"/>
</dbReference>
<proteinExistence type="predicted"/>
<comment type="caution">
    <text evidence="1">The sequence shown here is derived from an EMBL/GenBank/DDBJ whole genome shotgun (WGS) entry which is preliminary data.</text>
</comment>